<feature type="domain" description="Ubiquinol-cytochrome c chaperone" evidence="3">
    <location>
        <begin position="142"/>
        <end position="247"/>
    </location>
</feature>
<dbReference type="AlphaFoldDB" id="A0A317XHU9"/>
<dbReference type="PANTHER" id="PTHR12184:SF1">
    <property type="entry name" value="UBIQUINOL-CYTOCHROME-C REDUCTASE COMPLEX ASSEMBLY FACTOR 1"/>
    <property type="match status" value="1"/>
</dbReference>
<sequence>MLVKPVTTSSLVAATRSGVLLPRAAASASASASAALSTSTSVRAQPASGKPTSAAPSPSRASSSKKKAALKPASLPHNSQLSPSAPPPSEKPYSPITVAVVKGLAKLMGYNSTTSTAIRVTSDLYDRCAERAHVERNFWYADCALPETYQSWFQITNLHIYLLMTRFRAFDRATAHTYSQELINHFFIDAESRMRDRFGVQTSRLVKGYMKDMHMQHRGSVLGFDEGLVGGDVRLAQAVWRNIWGAGWGTVAGVKRKLAGVDKIAKGETEDLEGQPDLAKDLASLDPSLVSRPNASAYARAATASLAADRANAAPSTLPPQQDNPATMPHPTYILPALDPLAASNPELAFPQHLHRIVRFIRRESLRLANISDSEIILGHLDPNHTPPPSLGSSDTPPTANTSTSTSIAAFSRI</sequence>
<evidence type="ECO:0000259" key="3">
    <source>
        <dbReference type="Pfam" id="PF03981"/>
    </source>
</evidence>
<dbReference type="Pfam" id="PF03981">
    <property type="entry name" value="Ubiq_cyt_C_chap"/>
    <property type="match status" value="1"/>
</dbReference>
<keyword evidence="5" id="KW-1185">Reference proteome</keyword>
<dbReference type="InterPro" id="IPR021150">
    <property type="entry name" value="Ubiq_cyt_c_chap"/>
</dbReference>
<feature type="region of interest" description="Disordered" evidence="2">
    <location>
        <begin position="380"/>
        <end position="414"/>
    </location>
</feature>
<dbReference type="OrthoDB" id="10253878at2759"/>
<evidence type="ECO:0000256" key="2">
    <source>
        <dbReference type="SAM" id="MobiDB-lite"/>
    </source>
</evidence>
<evidence type="ECO:0000313" key="4">
    <source>
        <dbReference type="EMBL" id="PWY97844.1"/>
    </source>
</evidence>
<feature type="compositionally biased region" description="Low complexity" evidence="2">
    <location>
        <begin position="50"/>
        <end position="62"/>
    </location>
</feature>
<dbReference type="EMBL" id="KZ819202">
    <property type="protein sequence ID" value="PWY97844.1"/>
    <property type="molecule type" value="Genomic_DNA"/>
</dbReference>
<dbReference type="PANTHER" id="PTHR12184">
    <property type="entry name" value="UBIQUINOL-CYTOCHROME C REDUCTASE COMPLEX ASSEMBLY FACTOR 1 FAMILY MEMBER"/>
    <property type="match status" value="1"/>
</dbReference>
<comment type="similarity">
    <text evidence="1">Belongs to the CBP3 family.</text>
</comment>
<dbReference type="Proteomes" id="UP000246740">
    <property type="component" value="Unassembled WGS sequence"/>
</dbReference>
<organism evidence="4 5">
    <name type="scientific">Testicularia cyperi</name>
    <dbReference type="NCBI Taxonomy" id="1882483"/>
    <lineage>
        <taxon>Eukaryota</taxon>
        <taxon>Fungi</taxon>
        <taxon>Dikarya</taxon>
        <taxon>Basidiomycota</taxon>
        <taxon>Ustilaginomycotina</taxon>
        <taxon>Ustilaginomycetes</taxon>
        <taxon>Ustilaginales</taxon>
        <taxon>Anthracoideaceae</taxon>
        <taxon>Testicularia</taxon>
    </lineage>
</organism>
<protein>
    <recommendedName>
        <fullName evidence="3">Ubiquinol-cytochrome c chaperone domain-containing protein</fullName>
    </recommendedName>
</protein>
<feature type="region of interest" description="Disordered" evidence="2">
    <location>
        <begin position="310"/>
        <end position="331"/>
    </location>
</feature>
<feature type="compositionally biased region" description="Low complexity" evidence="2">
    <location>
        <begin position="393"/>
        <end position="407"/>
    </location>
</feature>
<dbReference type="GO" id="GO:0005739">
    <property type="term" value="C:mitochondrion"/>
    <property type="evidence" value="ECO:0007669"/>
    <property type="project" value="TreeGrafter"/>
</dbReference>
<evidence type="ECO:0000256" key="1">
    <source>
        <dbReference type="ARBA" id="ARBA00006407"/>
    </source>
</evidence>
<gene>
    <name evidence="4" type="ORF">BCV70DRAFT_202593</name>
</gene>
<proteinExistence type="inferred from homology"/>
<dbReference type="InParanoid" id="A0A317XHU9"/>
<evidence type="ECO:0000313" key="5">
    <source>
        <dbReference type="Proteomes" id="UP000246740"/>
    </source>
</evidence>
<reference evidence="4 5" key="1">
    <citation type="journal article" date="2018" name="Mol. Biol. Evol.">
        <title>Broad Genomic Sampling Reveals a Smut Pathogenic Ancestry of the Fungal Clade Ustilaginomycotina.</title>
        <authorList>
            <person name="Kijpornyongpan T."/>
            <person name="Mondo S.J."/>
            <person name="Barry K."/>
            <person name="Sandor L."/>
            <person name="Lee J."/>
            <person name="Lipzen A."/>
            <person name="Pangilinan J."/>
            <person name="LaButti K."/>
            <person name="Hainaut M."/>
            <person name="Henrissat B."/>
            <person name="Grigoriev I.V."/>
            <person name="Spatafora J.W."/>
            <person name="Aime M.C."/>
        </authorList>
    </citation>
    <scope>NUCLEOTIDE SEQUENCE [LARGE SCALE GENOMIC DNA]</scope>
    <source>
        <strain evidence="4 5">MCA 3645</strain>
    </source>
</reference>
<feature type="region of interest" description="Disordered" evidence="2">
    <location>
        <begin position="35"/>
        <end position="92"/>
    </location>
</feature>
<dbReference type="InterPro" id="IPR007129">
    <property type="entry name" value="Ubiqinol_cyt_c_chaperone_CPB3"/>
</dbReference>
<accession>A0A317XHU9</accession>
<name>A0A317XHU9_9BASI</name>
<dbReference type="GO" id="GO:0034551">
    <property type="term" value="P:mitochondrial respiratory chain complex III assembly"/>
    <property type="evidence" value="ECO:0007669"/>
    <property type="project" value="TreeGrafter"/>
</dbReference>
<dbReference type="STRING" id="1882483.A0A317XHU9"/>